<feature type="region of interest" description="Disordered" evidence="1">
    <location>
        <begin position="135"/>
        <end position="159"/>
    </location>
</feature>
<feature type="domain" description="HTH cro/C1-type" evidence="2">
    <location>
        <begin position="104"/>
        <end position="129"/>
    </location>
</feature>
<dbReference type="Gene3D" id="1.10.260.40">
    <property type="entry name" value="lambda repressor-like DNA-binding domains"/>
    <property type="match status" value="2"/>
</dbReference>
<dbReference type="CDD" id="cd00093">
    <property type="entry name" value="HTH_XRE"/>
    <property type="match status" value="1"/>
</dbReference>
<proteinExistence type="predicted"/>
<dbReference type="PANTHER" id="PTHR43236">
    <property type="entry name" value="ANTITOXIN HIGA1"/>
    <property type="match status" value="1"/>
</dbReference>
<evidence type="ECO:0000313" key="4">
    <source>
        <dbReference type="Proteomes" id="UP001596035"/>
    </source>
</evidence>
<gene>
    <name evidence="3" type="ORF">ACFPWV_17970</name>
</gene>
<comment type="caution">
    <text evidence="3">The sequence shown here is derived from an EMBL/GenBank/DDBJ whole genome shotgun (WGS) entry which is preliminary data.</text>
</comment>
<dbReference type="Pfam" id="PF01381">
    <property type="entry name" value="HTH_3"/>
    <property type="match status" value="1"/>
</dbReference>
<dbReference type="RefSeq" id="WP_344562244.1">
    <property type="nucleotide sequence ID" value="NZ_BAAATG010000023.1"/>
</dbReference>
<dbReference type="PROSITE" id="PS50943">
    <property type="entry name" value="HTH_CROC1"/>
    <property type="match status" value="2"/>
</dbReference>
<name>A0ABW0DWJ5_9ACTN</name>
<keyword evidence="4" id="KW-1185">Reference proteome</keyword>
<sequence length="295" mass="31563">MPARRFDAQRLLLARREEGLKQSDVARAVGVSAVRVSAWETGRSRPDPEKLPRLAEAVKRELDGLFPREERPDLADLRADAGYSQVATRELTNTRTQGPVAAAENGQRRLAQEYEQRLADAYGVSVAALRRAQERSFGHDVPEPDEPEPAKPGLGEGTTLPATLSGKITYLLEQLPARLSDAEIAARGNARAGAQVLTEDLVRGLRTGAATDASDEVLGALAEALDTTPLIFRSGDAGVQRVIAETLVLKSQVAAIAARGGEEEGLSAELLAFINKEVAKARAEAVAHRDHPTSG</sequence>
<dbReference type="InterPro" id="IPR001387">
    <property type="entry name" value="Cro/C1-type_HTH"/>
</dbReference>
<evidence type="ECO:0000259" key="2">
    <source>
        <dbReference type="PROSITE" id="PS50943"/>
    </source>
</evidence>
<feature type="domain" description="HTH cro/C1-type" evidence="2">
    <location>
        <begin position="11"/>
        <end position="65"/>
    </location>
</feature>
<dbReference type="InterPro" id="IPR010982">
    <property type="entry name" value="Lambda_DNA-bd_dom_sf"/>
</dbReference>
<dbReference type="SUPFAM" id="SSF47413">
    <property type="entry name" value="lambda repressor-like DNA-binding domains"/>
    <property type="match status" value="1"/>
</dbReference>
<evidence type="ECO:0000256" key="1">
    <source>
        <dbReference type="SAM" id="MobiDB-lite"/>
    </source>
</evidence>
<dbReference type="Proteomes" id="UP001596035">
    <property type="component" value="Unassembled WGS sequence"/>
</dbReference>
<accession>A0ABW0DWJ5</accession>
<dbReference type="PANTHER" id="PTHR43236:SF2">
    <property type="entry name" value="BLL0069 PROTEIN"/>
    <property type="match status" value="1"/>
</dbReference>
<reference evidence="4" key="1">
    <citation type="journal article" date="2019" name="Int. J. Syst. Evol. Microbiol.">
        <title>The Global Catalogue of Microorganisms (GCM) 10K type strain sequencing project: providing services to taxonomists for standard genome sequencing and annotation.</title>
        <authorList>
            <consortium name="The Broad Institute Genomics Platform"/>
            <consortium name="The Broad Institute Genome Sequencing Center for Infectious Disease"/>
            <person name="Wu L."/>
            <person name="Ma J."/>
        </authorList>
    </citation>
    <scope>NUCLEOTIDE SEQUENCE [LARGE SCALE GENOMIC DNA]</scope>
    <source>
        <strain evidence="4">CGMCC 4.7131</strain>
    </source>
</reference>
<dbReference type="InterPro" id="IPR052345">
    <property type="entry name" value="Rad_response_metalloprotease"/>
</dbReference>
<evidence type="ECO:0000313" key="3">
    <source>
        <dbReference type="EMBL" id="MFC5241789.1"/>
    </source>
</evidence>
<organism evidence="3 4">
    <name type="scientific">Streptomyces atrovirens</name>
    <dbReference type="NCBI Taxonomy" id="285556"/>
    <lineage>
        <taxon>Bacteria</taxon>
        <taxon>Bacillati</taxon>
        <taxon>Actinomycetota</taxon>
        <taxon>Actinomycetes</taxon>
        <taxon>Kitasatosporales</taxon>
        <taxon>Streptomycetaceae</taxon>
        <taxon>Streptomyces</taxon>
    </lineage>
</organism>
<dbReference type="EMBL" id="JBHSKN010000016">
    <property type="protein sequence ID" value="MFC5241789.1"/>
    <property type="molecule type" value="Genomic_DNA"/>
</dbReference>
<protein>
    <submittedName>
        <fullName evidence="3">Helix-turn-helix transcriptional regulator</fullName>
    </submittedName>
</protein>
<dbReference type="SMART" id="SM00530">
    <property type="entry name" value="HTH_XRE"/>
    <property type="match status" value="2"/>
</dbReference>